<comment type="function">
    <text evidence="8">Required for the formation of a threonylcarbamoyl group on adenosine at position 37 (t(6)A37) in tRNAs that read codons beginning with adenine. Is involved in the transfer of the threonylcarbamoyl moiety of threonylcarbamoyl-AMP (TC-AMP) to the N6 group of A37, together with TsaE and TsaB. TsaD likely plays a direct catalytic role in this reaction.</text>
</comment>
<evidence type="ECO:0000313" key="10">
    <source>
        <dbReference type="EMBL" id="MBP3059480.1"/>
    </source>
</evidence>
<dbReference type="PANTHER" id="PTHR11735">
    <property type="entry name" value="TRNA N6-ADENOSINE THREONYLCARBAMOYLTRANSFERASE"/>
    <property type="match status" value="1"/>
</dbReference>
<proteinExistence type="inferred from homology"/>
<dbReference type="Gene3D" id="3.30.420.40">
    <property type="match status" value="2"/>
</dbReference>
<feature type="binding site" evidence="8">
    <location>
        <position position="298"/>
    </location>
    <ligand>
        <name>Fe cation</name>
        <dbReference type="ChEBI" id="CHEBI:24875"/>
    </ligand>
</feature>
<feature type="binding site" evidence="8">
    <location>
        <position position="272"/>
    </location>
    <ligand>
        <name>substrate</name>
    </ligand>
</feature>
<dbReference type="CDD" id="cd24133">
    <property type="entry name" value="ASKHA_NBD_TsaD_bac"/>
    <property type="match status" value="1"/>
</dbReference>
<organism evidence="10 11">
    <name type="scientific">Texas Phoenix palm phytoplasma</name>
    <dbReference type="NCBI Taxonomy" id="176709"/>
    <lineage>
        <taxon>Bacteria</taxon>
        <taxon>Bacillati</taxon>
        <taxon>Mycoplasmatota</taxon>
        <taxon>Mollicutes</taxon>
        <taxon>Acholeplasmatales</taxon>
        <taxon>Acholeplasmataceae</taxon>
        <taxon>Candidatus Phytoplasma</taxon>
        <taxon>16SrIV (Coconut lethal yellows group)</taxon>
    </lineage>
</organism>
<keyword evidence="4 8" id="KW-0479">Metal-binding</keyword>
<name>A0ABS5BIT1_9MOLU</name>
<evidence type="ECO:0000256" key="8">
    <source>
        <dbReference type="HAMAP-Rule" id="MF_01445"/>
    </source>
</evidence>
<dbReference type="NCBIfam" id="TIGR00329">
    <property type="entry name" value="gcp_kae1"/>
    <property type="match status" value="1"/>
</dbReference>
<comment type="cofactor">
    <cofactor evidence="8">
        <name>Fe(2+)</name>
        <dbReference type="ChEBI" id="CHEBI:29033"/>
    </cofactor>
    <text evidence="8">Binds 1 Fe(2+) ion per subunit.</text>
</comment>
<dbReference type="HAMAP" id="MF_01445">
    <property type="entry name" value="TsaD"/>
    <property type="match status" value="1"/>
</dbReference>
<reference evidence="10" key="1">
    <citation type="submission" date="2019-10" db="EMBL/GenBank/DDBJ databases">
        <title>Whole Genome Sequencing and Characterization of Texas Phoenix Palm Decline Phytoplasma Belongs to Lethal Yellowing (16SrIV) Group.</title>
        <authorList>
            <person name="Bao M."/>
        </authorList>
    </citation>
    <scope>NUCLEOTIDE SEQUENCE [LARGE SCALE GENOMIC DNA]</scope>
    <source>
        <strain evidence="10">ACPD</strain>
    </source>
</reference>
<evidence type="ECO:0000256" key="2">
    <source>
        <dbReference type="ARBA" id="ARBA00022679"/>
    </source>
</evidence>
<dbReference type="GO" id="GO:0061711">
    <property type="term" value="F:tRNA N(6)-L-threonylcarbamoyladenine synthase activity"/>
    <property type="evidence" value="ECO:0007669"/>
    <property type="project" value="UniProtKB-EC"/>
</dbReference>
<gene>
    <name evidence="8 10" type="primary">tsaD</name>
    <name evidence="10" type="ORF">FEF22_001650</name>
</gene>
<protein>
    <recommendedName>
        <fullName evidence="8">tRNA N6-adenosine threonylcarbamoyltransferase</fullName>
        <ecNumber evidence="8">2.3.1.234</ecNumber>
    </recommendedName>
    <alternativeName>
        <fullName evidence="8">N6-L-threonylcarbamoyladenine synthase</fullName>
        <shortName evidence="8">t(6)A synthase</shortName>
    </alternativeName>
    <alternativeName>
        <fullName evidence="8">t(6)A37 threonylcarbamoyladenosine biosynthesis protein TsaD</fullName>
    </alternativeName>
    <alternativeName>
        <fullName evidence="8">tRNA threonylcarbamoyladenosine biosynthesis protein TsaD</fullName>
    </alternativeName>
</protein>
<evidence type="ECO:0000256" key="5">
    <source>
        <dbReference type="ARBA" id="ARBA00023004"/>
    </source>
</evidence>
<dbReference type="InterPro" id="IPR022450">
    <property type="entry name" value="TsaD"/>
</dbReference>
<dbReference type="InterPro" id="IPR000905">
    <property type="entry name" value="Gcp-like_dom"/>
</dbReference>
<comment type="caution">
    <text evidence="10">The sequence shown here is derived from an EMBL/GenBank/DDBJ whole genome shotgun (WGS) entry which is preliminary data.</text>
</comment>
<evidence type="ECO:0000256" key="1">
    <source>
        <dbReference type="ARBA" id="ARBA00022490"/>
    </source>
</evidence>
<dbReference type="NCBIfam" id="TIGR03723">
    <property type="entry name" value="T6A_TsaD_YgjD"/>
    <property type="match status" value="1"/>
</dbReference>
<keyword evidence="5 8" id="KW-0408">Iron</keyword>
<keyword evidence="2 8" id="KW-0808">Transferase</keyword>
<feature type="domain" description="Gcp-like" evidence="9">
    <location>
        <begin position="23"/>
        <end position="304"/>
    </location>
</feature>
<dbReference type="InterPro" id="IPR017861">
    <property type="entry name" value="KAE1/TsaD"/>
</dbReference>
<dbReference type="Proteomes" id="UP001192346">
    <property type="component" value="Unassembled WGS sequence"/>
</dbReference>
<evidence type="ECO:0000313" key="11">
    <source>
        <dbReference type="Proteomes" id="UP001192346"/>
    </source>
</evidence>
<comment type="subcellular location">
    <subcellularLocation>
        <location evidence="8">Cytoplasm</location>
    </subcellularLocation>
</comment>
<sequence length="331" mass="37252">MNILSIETSCDETSIAITQNGKKILSNIIFSQIKYHKKFGGVVPEIASRKHSENITLILKKALTKSKLKIKDIDLIAATQGPGLISSLFVGINTANTLAYIYNKPLIGVNHLIGHIYSAQIEYDLKFPSLVLLISGGHTELIFMSNHFELKTVGSTLDDAVGEVYDKIARHLNLNYPGGPIIEKKADKGQDIFNFTRPYLKNKNLNFSFSGLKSQIINFISQKPKNFISKNINNICASFQESISDVLIEKIKRAIEKFSIKQLIIVGGVASNKFLQKKIKNNFKNLEIIIPSKLYCTDQAAMIGIAAFYQYKFINKIEKKYNLKENYISFF</sequence>
<dbReference type="PANTHER" id="PTHR11735:SF6">
    <property type="entry name" value="TRNA N6-ADENOSINE THREONYLCARBAMOYLTRANSFERASE, MITOCHONDRIAL"/>
    <property type="match status" value="1"/>
</dbReference>
<keyword evidence="6 8" id="KW-0012">Acyltransferase</keyword>
<comment type="catalytic activity">
    <reaction evidence="7 8">
        <text>L-threonylcarbamoyladenylate + adenosine(37) in tRNA = N(6)-L-threonylcarbamoyladenosine(37) in tRNA + AMP + H(+)</text>
        <dbReference type="Rhea" id="RHEA:37059"/>
        <dbReference type="Rhea" id="RHEA-COMP:10162"/>
        <dbReference type="Rhea" id="RHEA-COMP:10163"/>
        <dbReference type="ChEBI" id="CHEBI:15378"/>
        <dbReference type="ChEBI" id="CHEBI:73682"/>
        <dbReference type="ChEBI" id="CHEBI:74411"/>
        <dbReference type="ChEBI" id="CHEBI:74418"/>
        <dbReference type="ChEBI" id="CHEBI:456215"/>
        <dbReference type="EC" id="2.3.1.234"/>
    </reaction>
</comment>
<evidence type="ECO:0000256" key="6">
    <source>
        <dbReference type="ARBA" id="ARBA00023315"/>
    </source>
</evidence>
<accession>A0ABS5BIT1</accession>
<evidence type="ECO:0000256" key="4">
    <source>
        <dbReference type="ARBA" id="ARBA00022723"/>
    </source>
</evidence>
<feature type="binding site" evidence="8">
    <location>
        <position position="166"/>
    </location>
    <ligand>
        <name>substrate</name>
    </ligand>
</feature>
<keyword evidence="1 8" id="KW-0963">Cytoplasm</keyword>
<dbReference type="RefSeq" id="WP_138108052.1">
    <property type="nucleotide sequence ID" value="NZ_VBRA02000009.1"/>
</dbReference>
<evidence type="ECO:0000256" key="3">
    <source>
        <dbReference type="ARBA" id="ARBA00022694"/>
    </source>
</evidence>
<dbReference type="SUPFAM" id="SSF53067">
    <property type="entry name" value="Actin-like ATPase domain"/>
    <property type="match status" value="1"/>
</dbReference>
<feature type="binding site" evidence="8">
    <location>
        <position position="115"/>
    </location>
    <ligand>
        <name>Fe cation</name>
        <dbReference type="ChEBI" id="CHEBI:24875"/>
    </ligand>
</feature>
<feature type="binding site" evidence="8">
    <location>
        <position position="111"/>
    </location>
    <ligand>
        <name>Fe cation</name>
        <dbReference type="ChEBI" id="CHEBI:24875"/>
    </ligand>
</feature>
<dbReference type="EMBL" id="VBRA02000009">
    <property type="protein sequence ID" value="MBP3059480.1"/>
    <property type="molecule type" value="Genomic_DNA"/>
</dbReference>
<dbReference type="PRINTS" id="PR00789">
    <property type="entry name" value="OSIALOPTASE"/>
</dbReference>
<dbReference type="EC" id="2.3.1.234" evidence="8"/>
<keyword evidence="11" id="KW-1185">Reference proteome</keyword>
<evidence type="ECO:0000259" key="9">
    <source>
        <dbReference type="Pfam" id="PF00814"/>
    </source>
</evidence>
<comment type="similarity">
    <text evidence="8">Belongs to the KAE1 / TsaD family.</text>
</comment>
<feature type="binding site" evidence="8">
    <location>
        <position position="183"/>
    </location>
    <ligand>
        <name>substrate</name>
    </ligand>
</feature>
<feature type="binding site" evidence="8">
    <location>
        <begin position="133"/>
        <end position="137"/>
    </location>
    <ligand>
        <name>substrate</name>
    </ligand>
</feature>
<dbReference type="InterPro" id="IPR043129">
    <property type="entry name" value="ATPase_NBD"/>
</dbReference>
<dbReference type="Pfam" id="PF00814">
    <property type="entry name" value="TsaD"/>
    <property type="match status" value="1"/>
</dbReference>
<feature type="binding site" evidence="8">
    <location>
        <position position="179"/>
    </location>
    <ligand>
        <name>substrate</name>
    </ligand>
</feature>
<evidence type="ECO:0000256" key="7">
    <source>
        <dbReference type="ARBA" id="ARBA00048117"/>
    </source>
</evidence>
<keyword evidence="3 8" id="KW-0819">tRNA processing</keyword>